<dbReference type="OrthoDB" id="9766361at2"/>
<dbReference type="GO" id="GO:0004252">
    <property type="term" value="F:serine-type endopeptidase activity"/>
    <property type="evidence" value="ECO:0007669"/>
    <property type="project" value="InterPro"/>
</dbReference>
<evidence type="ECO:0000256" key="1">
    <source>
        <dbReference type="ARBA" id="ARBA00004141"/>
    </source>
</evidence>
<dbReference type="Pfam" id="PF02674">
    <property type="entry name" value="Colicin_V"/>
    <property type="match status" value="1"/>
</dbReference>
<dbReference type="SUPFAM" id="SSF50494">
    <property type="entry name" value="Trypsin-like serine proteases"/>
    <property type="match status" value="1"/>
</dbReference>
<dbReference type="GO" id="GO:0006508">
    <property type="term" value="P:proteolysis"/>
    <property type="evidence" value="ECO:0007669"/>
    <property type="project" value="InterPro"/>
</dbReference>
<dbReference type="PANTHER" id="PTHR43019:SF23">
    <property type="entry name" value="PROTEASE DO-LIKE 5, CHLOROPLASTIC"/>
    <property type="match status" value="1"/>
</dbReference>
<keyword evidence="3 5" id="KW-1133">Transmembrane helix</keyword>
<dbReference type="RefSeq" id="WP_097061225.1">
    <property type="nucleotide sequence ID" value="NZ_BMLC01000003.1"/>
</dbReference>
<dbReference type="AlphaFoldDB" id="A0A2C8ZW58"/>
<keyword evidence="4 5" id="KW-0472">Membrane</keyword>
<dbReference type="InterPro" id="IPR043504">
    <property type="entry name" value="Peptidase_S1_PA_chymotrypsin"/>
</dbReference>
<evidence type="ECO:0000256" key="2">
    <source>
        <dbReference type="ARBA" id="ARBA00022692"/>
    </source>
</evidence>
<dbReference type="InterPro" id="IPR003825">
    <property type="entry name" value="Colicin-V_CvpA"/>
</dbReference>
<accession>A0A2C8ZW58</accession>
<name>A0A2C8ZW58_9MICO</name>
<dbReference type="InterPro" id="IPR009003">
    <property type="entry name" value="Peptidase_S1_PA"/>
</dbReference>
<evidence type="ECO:0000313" key="6">
    <source>
        <dbReference type="EMBL" id="SOE70170.1"/>
    </source>
</evidence>
<feature type="transmembrane region" description="Helical" evidence="5">
    <location>
        <begin position="103"/>
        <end position="123"/>
    </location>
</feature>
<protein>
    <submittedName>
        <fullName evidence="6">Colicin V production protein</fullName>
    </submittedName>
</protein>
<dbReference type="Gene3D" id="2.40.10.10">
    <property type="entry name" value="Trypsin-like serine proteases"/>
    <property type="match status" value="2"/>
</dbReference>
<feature type="transmembrane region" description="Helical" evidence="5">
    <location>
        <begin position="6"/>
        <end position="24"/>
    </location>
</feature>
<keyword evidence="2 5" id="KW-0812">Transmembrane</keyword>
<keyword evidence="7" id="KW-1185">Reference proteome</keyword>
<dbReference type="GO" id="GO:0009403">
    <property type="term" value="P:toxin biosynthetic process"/>
    <property type="evidence" value="ECO:0007669"/>
    <property type="project" value="InterPro"/>
</dbReference>
<evidence type="ECO:0000256" key="5">
    <source>
        <dbReference type="SAM" id="Phobius"/>
    </source>
</evidence>
<comment type="subcellular location">
    <subcellularLocation>
        <location evidence="1">Membrane</location>
        <topology evidence="1">Multi-pass membrane protein</topology>
    </subcellularLocation>
</comment>
<organism evidence="6 7">
    <name type="scientific">Salinibacterium xinjiangense</name>
    <dbReference type="NCBI Taxonomy" id="386302"/>
    <lineage>
        <taxon>Bacteria</taxon>
        <taxon>Bacillati</taxon>
        <taxon>Actinomycetota</taxon>
        <taxon>Actinomycetes</taxon>
        <taxon>Micrococcales</taxon>
        <taxon>Microbacteriaceae</taxon>
        <taxon>Salinibacterium</taxon>
    </lineage>
</organism>
<evidence type="ECO:0000256" key="4">
    <source>
        <dbReference type="ARBA" id="ARBA00023136"/>
    </source>
</evidence>
<dbReference type="PANTHER" id="PTHR43019">
    <property type="entry name" value="SERINE ENDOPROTEASE DEGS"/>
    <property type="match status" value="1"/>
</dbReference>
<dbReference type="InterPro" id="IPR001940">
    <property type="entry name" value="Peptidase_S1C"/>
</dbReference>
<evidence type="ECO:0000256" key="3">
    <source>
        <dbReference type="ARBA" id="ARBA00022989"/>
    </source>
</evidence>
<evidence type="ECO:0000313" key="7">
    <source>
        <dbReference type="Proteomes" id="UP000219440"/>
    </source>
</evidence>
<sequence length="393" mass="39336">MTESLALDIVLGVILLTYVVYGFRNGLSRSLFVISGVVAGAIAAFFVAPMAAAWVPVPFLRPAVTIFVAVLLVAIGHAIGSAIGRRVRRGVATSPLGGFDRMLGALVTGIVAALVASVVAFSAGQLGVPALSRAISGSTILSTITTFTPAPVQGFLAQVRGAVLSQGIPTITGALGGPPADIPQIDTGSAALNAAAQSVVRITGNAFACGQSQSGTGFVISDDRIVTNAHVVAGVNEPVIETPAGEVITGSIVYFDPIDDLAVIAAEGLSAPALQTSGTLTPGTDAAFEGYPYGGPFMSGAAGVISVTTSNIEDIYGASSTPREVYTLAAAVREGNSGGPLLALDGRVAGVVFARSSENDQVGYAMTMAELNPIVSQAPGLTAGVSSGNCMTG</sequence>
<dbReference type="PRINTS" id="PR00834">
    <property type="entry name" value="PROTEASES2C"/>
</dbReference>
<dbReference type="NCBIfam" id="NF033740">
    <property type="entry name" value="MarP_fam_protase"/>
    <property type="match status" value="1"/>
</dbReference>
<dbReference type="Pfam" id="PF13365">
    <property type="entry name" value="Trypsin_2"/>
    <property type="match status" value="1"/>
</dbReference>
<reference evidence="6 7" key="1">
    <citation type="submission" date="2017-09" db="EMBL/GenBank/DDBJ databases">
        <authorList>
            <person name="Ehlers B."/>
            <person name="Leendertz F.H."/>
        </authorList>
    </citation>
    <scope>NUCLEOTIDE SEQUENCE [LARGE SCALE GENOMIC DNA]</scope>
    <source>
        <strain evidence="6 7">CGMCC 1.05381</strain>
    </source>
</reference>
<feature type="transmembrane region" description="Helical" evidence="5">
    <location>
        <begin position="31"/>
        <end position="57"/>
    </location>
</feature>
<proteinExistence type="predicted"/>
<dbReference type="GO" id="GO:0016020">
    <property type="term" value="C:membrane"/>
    <property type="evidence" value="ECO:0007669"/>
    <property type="project" value="UniProtKB-SubCell"/>
</dbReference>
<dbReference type="InterPro" id="IPR047680">
    <property type="entry name" value="MarP-like"/>
</dbReference>
<dbReference type="Proteomes" id="UP000219440">
    <property type="component" value="Unassembled WGS sequence"/>
</dbReference>
<gene>
    <name evidence="6" type="ORF">SAMN06296378_2158</name>
</gene>
<feature type="transmembrane region" description="Helical" evidence="5">
    <location>
        <begin position="63"/>
        <end position="83"/>
    </location>
</feature>
<dbReference type="EMBL" id="OCST01000004">
    <property type="protein sequence ID" value="SOE70170.1"/>
    <property type="molecule type" value="Genomic_DNA"/>
</dbReference>